<comment type="catalytic activity">
    <reaction evidence="7 8">
        <text>L-methionyl-tRNA(fMet) + (6R)-10-formyltetrahydrofolate = N-formyl-L-methionyl-tRNA(fMet) + (6S)-5,6,7,8-tetrahydrofolate + H(+)</text>
        <dbReference type="Rhea" id="RHEA:24380"/>
        <dbReference type="Rhea" id="RHEA-COMP:9952"/>
        <dbReference type="Rhea" id="RHEA-COMP:9953"/>
        <dbReference type="ChEBI" id="CHEBI:15378"/>
        <dbReference type="ChEBI" id="CHEBI:57453"/>
        <dbReference type="ChEBI" id="CHEBI:78530"/>
        <dbReference type="ChEBI" id="CHEBI:78844"/>
        <dbReference type="ChEBI" id="CHEBI:195366"/>
        <dbReference type="EC" id="2.1.2.9"/>
    </reaction>
</comment>
<dbReference type="EC" id="2.1.2.9" evidence="3 8"/>
<dbReference type="InterPro" id="IPR011034">
    <property type="entry name" value="Formyl_transferase-like_C_sf"/>
</dbReference>
<gene>
    <name evidence="8 11" type="primary">fmt</name>
    <name evidence="11" type="ORF">RM573_11640</name>
</gene>
<dbReference type="Pfam" id="PF02911">
    <property type="entry name" value="Formyl_trans_C"/>
    <property type="match status" value="1"/>
</dbReference>
<evidence type="ECO:0000313" key="11">
    <source>
        <dbReference type="EMBL" id="MDT0604248.1"/>
    </source>
</evidence>
<dbReference type="CDD" id="cd08704">
    <property type="entry name" value="Met_tRNA_FMT_C"/>
    <property type="match status" value="1"/>
</dbReference>
<dbReference type="Gene3D" id="3.40.50.170">
    <property type="entry name" value="Formyl transferase, N-terminal domain"/>
    <property type="match status" value="1"/>
</dbReference>
<evidence type="ECO:0000259" key="9">
    <source>
        <dbReference type="Pfam" id="PF00551"/>
    </source>
</evidence>
<evidence type="ECO:0000256" key="6">
    <source>
        <dbReference type="ARBA" id="ARBA00022917"/>
    </source>
</evidence>
<dbReference type="PANTHER" id="PTHR11138">
    <property type="entry name" value="METHIONYL-TRNA FORMYLTRANSFERASE"/>
    <property type="match status" value="1"/>
</dbReference>
<dbReference type="Proteomes" id="UP001266357">
    <property type="component" value="Unassembled WGS sequence"/>
</dbReference>
<dbReference type="InterPro" id="IPR001555">
    <property type="entry name" value="GART_AS"/>
</dbReference>
<dbReference type="HAMAP" id="MF_00182">
    <property type="entry name" value="Formyl_trans"/>
    <property type="match status" value="1"/>
</dbReference>
<dbReference type="InterPro" id="IPR044135">
    <property type="entry name" value="Met-tRNA-FMT_C"/>
</dbReference>
<accession>A0ABU3A2Y0</accession>
<feature type="domain" description="Formyl transferase C-terminal" evidence="10">
    <location>
        <begin position="207"/>
        <end position="309"/>
    </location>
</feature>
<dbReference type="InterPro" id="IPR005794">
    <property type="entry name" value="Fmt"/>
</dbReference>
<dbReference type="NCBIfam" id="TIGR00460">
    <property type="entry name" value="fmt"/>
    <property type="match status" value="1"/>
</dbReference>
<keyword evidence="5 8" id="KW-0808">Transferase</keyword>
<dbReference type="SUPFAM" id="SSF53328">
    <property type="entry name" value="Formyltransferase"/>
    <property type="match status" value="1"/>
</dbReference>
<dbReference type="PROSITE" id="PS00373">
    <property type="entry name" value="GART"/>
    <property type="match status" value="1"/>
</dbReference>
<keyword evidence="6 8" id="KW-0648">Protein biosynthesis</keyword>
<evidence type="ECO:0000259" key="10">
    <source>
        <dbReference type="Pfam" id="PF02911"/>
    </source>
</evidence>
<evidence type="ECO:0000256" key="5">
    <source>
        <dbReference type="ARBA" id="ARBA00022679"/>
    </source>
</evidence>
<reference evidence="11 12" key="1">
    <citation type="submission" date="2023-09" db="EMBL/GenBank/DDBJ databases">
        <authorList>
            <person name="Rey-Velasco X."/>
        </authorList>
    </citation>
    <scope>NUCLEOTIDE SEQUENCE [LARGE SCALE GENOMIC DNA]</scope>
    <source>
        <strain evidence="11 12">W431</strain>
    </source>
</reference>
<dbReference type="Gene3D" id="3.10.25.10">
    <property type="entry name" value="Formyl transferase, C-terminal domain"/>
    <property type="match status" value="1"/>
</dbReference>
<keyword evidence="12" id="KW-1185">Reference proteome</keyword>
<dbReference type="Pfam" id="PF00551">
    <property type="entry name" value="Formyl_trans_N"/>
    <property type="match status" value="1"/>
</dbReference>
<feature type="domain" description="Formyl transferase N-terminal" evidence="9">
    <location>
        <begin position="7"/>
        <end position="184"/>
    </location>
</feature>
<proteinExistence type="inferred from homology"/>
<dbReference type="InterPro" id="IPR041711">
    <property type="entry name" value="Met-tRNA-FMT_N"/>
</dbReference>
<dbReference type="PANTHER" id="PTHR11138:SF5">
    <property type="entry name" value="METHIONYL-TRNA FORMYLTRANSFERASE, MITOCHONDRIAL"/>
    <property type="match status" value="1"/>
</dbReference>
<dbReference type="GO" id="GO:0004479">
    <property type="term" value="F:methionyl-tRNA formyltransferase activity"/>
    <property type="evidence" value="ECO:0007669"/>
    <property type="project" value="UniProtKB-EC"/>
</dbReference>
<dbReference type="EMBL" id="JAVRIF010000006">
    <property type="protein sequence ID" value="MDT0604248.1"/>
    <property type="molecule type" value="Genomic_DNA"/>
</dbReference>
<evidence type="ECO:0000256" key="4">
    <source>
        <dbReference type="ARBA" id="ARBA00016014"/>
    </source>
</evidence>
<dbReference type="InterPro" id="IPR005793">
    <property type="entry name" value="Formyl_trans_C"/>
</dbReference>
<comment type="similarity">
    <text evidence="2 8">Belongs to the Fmt family.</text>
</comment>
<organism evidence="11 12">
    <name type="scientific">Thalassotalea castellviae</name>
    <dbReference type="NCBI Taxonomy" id="3075612"/>
    <lineage>
        <taxon>Bacteria</taxon>
        <taxon>Pseudomonadati</taxon>
        <taxon>Pseudomonadota</taxon>
        <taxon>Gammaproteobacteria</taxon>
        <taxon>Alteromonadales</taxon>
        <taxon>Colwelliaceae</taxon>
        <taxon>Thalassotalea</taxon>
    </lineage>
</organism>
<comment type="caution">
    <text evidence="11">The sequence shown here is derived from an EMBL/GenBank/DDBJ whole genome shotgun (WGS) entry which is preliminary data.</text>
</comment>
<evidence type="ECO:0000256" key="7">
    <source>
        <dbReference type="ARBA" id="ARBA00048558"/>
    </source>
</evidence>
<evidence type="ECO:0000313" key="12">
    <source>
        <dbReference type="Proteomes" id="UP001266357"/>
    </source>
</evidence>
<evidence type="ECO:0000256" key="3">
    <source>
        <dbReference type="ARBA" id="ARBA00012261"/>
    </source>
</evidence>
<dbReference type="RefSeq" id="WP_311581940.1">
    <property type="nucleotide sequence ID" value="NZ_JAVRIF010000006.1"/>
</dbReference>
<dbReference type="InterPro" id="IPR002376">
    <property type="entry name" value="Formyl_transf_N"/>
</dbReference>
<dbReference type="InterPro" id="IPR036477">
    <property type="entry name" value="Formyl_transf_N_sf"/>
</dbReference>
<evidence type="ECO:0000256" key="2">
    <source>
        <dbReference type="ARBA" id="ARBA00010699"/>
    </source>
</evidence>
<comment type="function">
    <text evidence="1 8">Attaches a formyl group to the free amino group of methionyl-tRNA(fMet). The formyl group appears to play a dual role in the initiator identity of N-formylmethionyl-tRNA by promoting its recognition by IF2 and preventing the misappropriation of this tRNA by the elongation apparatus.</text>
</comment>
<evidence type="ECO:0000256" key="8">
    <source>
        <dbReference type="HAMAP-Rule" id="MF_00182"/>
    </source>
</evidence>
<dbReference type="CDD" id="cd08646">
    <property type="entry name" value="FMT_core_Met-tRNA-FMT_N"/>
    <property type="match status" value="1"/>
</dbReference>
<feature type="binding site" evidence="8">
    <location>
        <begin position="113"/>
        <end position="116"/>
    </location>
    <ligand>
        <name>(6S)-5,6,7,8-tetrahydrofolate</name>
        <dbReference type="ChEBI" id="CHEBI:57453"/>
    </ligand>
</feature>
<sequence>MSQPLNIIFAGTPDFAAKHLAALINSHHNVIAVYCPPDKPSGRGKKLTACATKLLAIENNIPVEQPQHFKESENQATLINYQADIMVVVAYGLLLPKVILDAPRLGCINVHGSILPQWRGAAPIQRAVEAGDLETGVTIMQMDEGLDTGDMILKATCEISPQDTSASIYDKLSALGPQALIETLQLMAESKHQAEPQNNALASYAAKLHKDEAELDWQLPAKTLHQKLRAYIPWPVAQFTFTDDKQKQHRIRTWQASVVEGNFSEAAGTILHVDKTGVTIATGEQALKLEILQLPGKKALPFSDLLNGRAEWFQKGQSINGLGK</sequence>
<name>A0ABU3A2Y0_9GAMM</name>
<protein>
    <recommendedName>
        <fullName evidence="4 8">Methionyl-tRNA formyltransferase</fullName>
        <ecNumber evidence="3 8">2.1.2.9</ecNumber>
    </recommendedName>
</protein>
<dbReference type="SUPFAM" id="SSF50486">
    <property type="entry name" value="FMT C-terminal domain-like"/>
    <property type="match status" value="1"/>
</dbReference>
<evidence type="ECO:0000256" key="1">
    <source>
        <dbReference type="ARBA" id="ARBA00002606"/>
    </source>
</evidence>
<dbReference type="InterPro" id="IPR037022">
    <property type="entry name" value="Formyl_trans_C_sf"/>
</dbReference>